<dbReference type="Proteomes" id="UP001176940">
    <property type="component" value="Unassembled WGS sequence"/>
</dbReference>
<dbReference type="EMBL" id="CAUEEQ010078128">
    <property type="protein sequence ID" value="CAJ0967183.1"/>
    <property type="molecule type" value="Genomic_DNA"/>
</dbReference>
<accession>A0ABN9MSB0</accession>
<name>A0ABN9MSB0_9NEOB</name>
<protein>
    <submittedName>
        <fullName evidence="2">Uncharacterized protein</fullName>
    </submittedName>
</protein>
<proteinExistence type="predicted"/>
<comment type="caution">
    <text evidence="2">The sequence shown here is derived from an EMBL/GenBank/DDBJ whole genome shotgun (WGS) entry which is preliminary data.</text>
</comment>
<keyword evidence="3" id="KW-1185">Reference proteome</keyword>
<sequence length="268" mass="30440">MKVGANPTHDAYVASWKDHVPADRHVNSLCGFRSVLHLFLKRNPQVKSAQKTLEIHGEKEIQKEGPFPSSARTEEQTTPNKVATERVSMNFSTLKHLSKNSTFNPILPNTYKSTEMLSLALLDQAYAHDKLCISKSMFHKTNKRLQMMAKLVYTFEDSICRPEHVKAEEVSKPDSFYCHFCVENKKVNKLETHLQKSDQSTTGRSIVTFGFFDNPYFLCRIYYSNMDIESASNFTSTDALVNNLREDLAAKSQTIADLHQVISNLGLV</sequence>
<evidence type="ECO:0000256" key="1">
    <source>
        <dbReference type="SAM" id="MobiDB-lite"/>
    </source>
</evidence>
<feature type="region of interest" description="Disordered" evidence="1">
    <location>
        <begin position="57"/>
        <end position="81"/>
    </location>
</feature>
<gene>
    <name evidence="2" type="ORF">RIMI_LOCUS22024520</name>
</gene>
<evidence type="ECO:0000313" key="3">
    <source>
        <dbReference type="Proteomes" id="UP001176940"/>
    </source>
</evidence>
<evidence type="ECO:0000313" key="2">
    <source>
        <dbReference type="EMBL" id="CAJ0967183.1"/>
    </source>
</evidence>
<reference evidence="2" key="1">
    <citation type="submission" date="2023-07" db="EMBL/GenBank/DDBJ databases">
        <authorList>
            <person name="Stuckert A."/>
        </authorList>
    </citation>
    <scope>NUCLEOTIDE SEQUENCE</scope>
</reference>
<organism evidence="2 3">
    <name type="scientific">Ranitomeya imitator</name>
    <name type="common">mimic poison frog</name>
    <dbReference type="NCBI Taxonomy" id="111125"/>
    <lineage>
        <taxon>Eukaryota</taxon>
        <taxon>Metazoa</taxon>
        <taxon>Chordata</taxon>
        <taxon>Craniata</taxon>
        <taxon>Vertebrata</taxon>
        <taxon>Euteleostomi</taxon>
        <taxon>Amphibia</taxon>
        <taxon>Batrachia</taxon>
        <taxon>Anura</taxon>
        <taxon>Neobatrachia</taxon>
        <taxon>Hyloidea</taxon>
        <taxon>Dendrobatidae</taxon>
        <taxon>Dendrobatinae</taxon>
        <taxon>Ranitomeya</taxon>
    </lineage>
</organism>